<keyword evidence="3" id="KW-1185">Reference proteome</keyword>
<sequence length="205" mass="21049">MATDAYIGTMVPFGGTFAIERLALCYGQLQAISENTALFSLLGNNFGGDARTTFGLPDLRGRSPVGKGAMPGGMDYNLGFKLGAERIALNLSNLPTHAHAAQFVPSGGDSVTGMLQAATNAANADTPDSSTYLAANSSNQMYYKQGGFSPAPTLTDIAGLIVDGGSSGGTVVVGDTGSSQSFSIINPIQVVSWQIVLDGVYPARS</sequence>
<feature type="domain" description="Phage tail collar" evidence="1">
    <location>
        <begin position="8"/>
        <end position="64"/>
    </location>
</feature>
<dbReference type="InterPro" id="IPR011083">
    <property type="entry name" value="Phage_tail_collar_dom"/>
</dbReference>
<evidence type="ECO:0000313" key="3">
    <source>
        <dbReference type="Proteomes" id="UP001201273"/>
    </source>
</evidence>
<dbReference type="EMBL" id="JAIMJA010000014">
    <property type="protein sequence ID" value="MCE2595951.1"/>
    <property type="molecule type" value="Genomic_DNA"/>
</dbReference>
<evidence type="ECO:0000259" key="1">
    <source>
        <dbReference type="Pfam" id="PF07484"/>
    </source>
</evidence>
<dbReference type="Pfam" id="PF07484">
    <property type="entry name" value="Collar"/>
    <property type="match status" value="1"/>
</dbReference>
<dbReference type="SUPFAM" id="SSF88874">
    <property type="entry name" value="Receptor-binding domain of short tail fibre protein gp12"/>
    <property type="match status" value="1"/>
</dbReference>
<dbReference type="Gene3D" id="3.90.1340.10">
    <property type="entry name" value="Phage tail collar domain"/>
    <property type="match status" value="1"/>
</dbReference>
<protein>
    <submittedName>
        <fullName evidence="2">Tail fiber protein</fullName>
    </submittedName>
</protein>
<dbReference type="RefSeq" id="WP_233053615.1">
    <property type="nucleotide sequence ID" value="NZ_JAIMJA010000014.1"/>
</dbReference>
<accession>A0ABS8WA85</accession>
<reference evidence="2 3" key="1">
    <citation type="journal article" date="2022" name="Environ. Microbiol. Rep.">
        <title>Eco-phylogenetic analyses reveal divergent evolution of vitamin B12 metabolism in the marine bacterial family 'Psychromonadaceae'.</title>
        <authorList>
            <person name="Jin X."/>
            <person name="Yang Y."/>
            <person name="Cao H."/>
            <person name="Gao B."/>
            <person name="Zhao Z."/>
        </authorList>
    </citation>
    <scope>NUCLEOTIDE SEQUENCE [LARGE SCALE GENOMIC DNA]</scope>
    <source>
        <strain evidence="2 3">MKS20</strain>
    </source>
</reference>
<name>A0ABS8WA85_9GAMM</name>
<evidence type="ECO:0000313" key="2">
    <source>
        <dbReference type="EMBL" id="MCE2595951.1"/>
    </source>
</evidence>
<dbReference type="Proteomes" id="UP001201273">
    <property type="component" value="Unassembled WGS sequence"/>
</dbReference>
<dbReference type="InterPro" id="IPR037053">
    <property type="entry name" value="Phage_tail_collar_dom_sf"/>
</dbReference>
<organism evidence="2 3">
    <name type="scientific">Motilimonas cestriensis</name>
    <dbReference type="NCBI Taxonomy" id="2742685"/>
    <lineage>
        <taxon>Bacteria</taxon>
        <taxon>Pseudomonadati</taxon>
        <taxon>Pseudomonadota</taxon>
        <taxon>Gammaproteobacteria</taxon>
        <taxon>Alteromonadales</taxon>
        <taxon>Alteromonadales genera incertae sedis</taxon>
        <taxon>Motilimonas</taxon>
    </lineage>
</organism>
<gene>
    <name evidence="2" type="ORF">K6Y31_14150</name>
</gene>
<comment type="caution">
    <text evidence="2">The sequence shown here is derived from an EMBL/GenBank/DDBJ whole genome shotgun (WGS) entry which is preliminary data.</text>
</comment>
<proteinExistence type="predicted"/>